<dbReference type="AlphaFoldDB" id="A0A4P8ILM1"/>
<dbReference type="PANTHER" id="PTHR38009">
    <property type="entry name" value="CONSERVED HYPOTHETICAL PHAGE TAIL PROTEIN"/>
    <property type="match status" value="1"/>
</dbReference>
<dbReference type="NCBIfam" id="TIGR02241">
    <property type="entry name" value="conserved hypothetical phage tail region protein"/>
    <property type="match status" value="1"/>
</dbReference>
<dbReference type="KEGG" id="tvl:FAZ95_11880"/>
<dbReference type="InterPro" id="IPR011747">
    <property type="entry name" value="CHP02241"/>
</dbReference>
<proteinExistence type="predicted"/>
<evidence type="ECO:0000313" key="1">
    <source>
        <dbReference type="EMBL" id="QCP49812.1"/>
    </source>
</evidence>
<sequence>MAAATSANLPYVAFVYTVKLTKAGGGEDGVIAGFSEVSGIAVEIEVETLREGGENRFEHQLAGPAKYPSRLVLKRGLGDSRYLWSWYQKVMQGQIERQDVTVTLNDPTHGEPLSWTFHDACPVKWTGPELHASNSAVAFEAIELVHRGVLP</sequence>
<dbReference type="InterPro" id="IPR010667">
    <property type="entry name" value="Phage_T4_Gp19"/>
</dbReference>
<dbReference type="Pfam" id="PF06841">
    <property type="entry name" value="Phage_T4_gp19"/>
    <property type="match status" value="1"/>
</dbReference>
<reference evidence="1 2" key="1">
    <citation type="submission" date="2019-05" db="EMBL/GenBank/DDBJ databases">
        <title>Burkholderia sp. DHOD12, isolated from subtropical forest soil.</title>
        <authorList>
            <person name="Gao Z.-H."/>
            <person name="Qiu L.-H."/>
        </authorList>
    </citation>
    <scope>NUCLEOTIDE SEQUENCE [LARGE SCALE GENOMIC DNA]</scope>
    <source>
        <strain evidence="1 2">DHOD12</strain>
    </source>
</reference>
<organism evidence="1 2">
    <name type="scientific">Trinickia violacea</name>
    <dbReference type="NCBI Taxonomy" id="2571746"/>
    <lineage>
        <taxon>Bacteria</taxon>
        <taxon>Pseudomonadati</taxon>
        <taxon>Pseudomonadota</taxon>
        <taxon>Betaproteobacteria</taxon>
        <taxon>Burkholderiales</taxon>
        <taxon>Burkholderiaceae</taxon>
        <taxon>Trinickia</taxon>
    </lineage>
</organism>
<dbReference type="RefSeq" id="WP_137332636.1">
    <property type="nucleotide sequence ID" value="NZ_CP040077.1"/>
</dbReference>
<accession>A0A4P8ILM1</accession>
<dbReference type="OrthoDB" id="9799891at2"/>
<dbReference type="PANTHER" id="PTHR38009:SF1">
    <property type="entry name" value="CONSERVED HYPOTHETICAL PHAGE TAIL PROTEIN"/>
    <property type="match status" value="1"/>
</dbReference>
<name>A0A4P8ILM1_9BURK</name>
<dbReference type="Proteomes" id="UP000298656">
    <property type="component" value="Chromosome 1"/>
</dbReference>
<dbReference type="GO" id="GO:0005198">
    <property type="term" value="F:structural molecule activity"/>
    <property type="evidence" value="ECO:0007669"/>
    <property type="project" value="InterPro"/>
</dbReference>
<dbReference type="EMBL" id="CP040077">
    <property type="protein sequence ID" value="QCP49812.1"/>
    <property type="molecule type" value="Genomic_DNA"/>
</dbReference>
<evidence type="ECO:0000313" key="2">
    <source>
        <dbReference type="Proteomes" id="UP000298656"/>
    </source>
</evidence>
<gene>
    <name evidence="1" type="ORF">FAZ95_11880</name>
</gene>
<protein>
    <submittedName>
        <fullName evidence="1">Phage tail protein</fullName>
    </submittedName>
</protein>
<keyword evidence="2" id="KW-1185">Reference proteome</keyword>